<dbReference type="PROSITE" id="PS51257">
    <property type="entry name" value="PROKAR_LIPOPROTEIN"/>
    <property type="match status" value="1"/>
</dbReference>
<dbReference type="InterPro" id="IPR012944">
    <property type="entry name" value="SusD_RagB_dom"/>
</dbReference>
<dbReference type="InterPro" id="IPR011990">
    <property type="entry name" value="TPR-like_helical_dom_sf"/>
</dbReference>
<evidence type="ECO:0000313" key="10">
    <source>
        <dbReference type="Proteomes" id="UP000623301"/>
    </source>
</evidence>
<keyword evidence="10" id="KW-1185">Reference proteome</keyword>
<accession>A0ABS0WSS8</accession>
<dbReference type="RefSeq" id="WP_198841739.1">
    <property type="nucleotide sequence ID" value="NZ_JAEHFJ010000005.1"/>
</dbReference>
<evidence type="ECO:0000259" key="8">
    <source>
        <dbReference type="Pfam" id="PF14322"/>
    </source>
</evidence>
<comment type="caution">
    <text evidence="9">The sequence shown here is derived from an EMBL/GenBank/DDBJ whole genome shotgun (WGS) entry which is preliminary data.</text>
</comment>
<feature type="domain" description="SusD-like N-terminal" evidence="8">
    <location>
        <begin position="89"/>
        <end position="247"/>
    </location>
</feature>
<sequence length="513" mass="57092">MKKIFLLLITAAAFTSCSEEFITSDLQNIVTDETIAELSAESPEALLNIASSFDAGTINNLRTYGVGGTTGHNDYGQKSIDLMMDIMSNDMETLESNTGWYMTLYNYTGRVQNLNATSVIWNYYYEIIKGANQTIGLIGNVPEESLTDDLKYVFSRAKAIRGYAYLYLIQIYQKGQPALTDLGVPIIDPTADVLNGPGFGRLTVQDVYNQIETDLTEAFDGLDGYARPDKTAVNQEVVAALLAKFYLVWGTIDNSKYQKAIDNAIIAQGAGSLSGSDLLDGFQFIYNPEVIWGADLNVDTNSYYASFISQMQSFSAQNQSNYGTTLGYPGQLAHHRTIDPRLYAEIKSTDIRSNWFGPDNGYIKAGQADQFYNYKYYDNTDFEADYIYMRVAEYYLIEAEAKAEMGDDAGAAQALYNLMTTRDSSYTLSTNTGQDLIDEIRLNRRIELWGEGFGLLDMKRWGVGLTRDYVGSTHPQNSGFFNLPAGSNSFTFQLPEDEITLNDAITTADQNPN</sequence>
<evidence type="ECO:0000256" key="2">
    <source>
        <dbReference type="ARBA" id="ARBA00006275"/>
    </source>
</evidence>
<feature type="chain" id="PRO_5045600227" evidence="6">
    <location>
        <begin position="19"/>
        <end position="513"/>
    </location>
</feature>
<feature type="signal peptide" evidence="6">
    <location>
        <begin position="1"/>
        <end position="18"/>
    </location>
</feature>
<dbReference type="InterPro" id="IPR033985">
    <property type="entry name" value="SusD-like_N"/>
</dbReference>
<evidence type="ECO:0000256" key="5">
    <source>
        <dbReference type="ARBA" id="ARBA00023237"/>
    </source>
</evidence>
<dbReference type="Proteomes" id="UP000623301">
    <property type="component" value="Unassembled WGS sequence"/>
</dbReference>
<evidence type="ECO:0000256" key="3">
    <source>
        <dbReference type="ARBA" id="ARBA00022729"/>
    </source>
</evidence>
<keyword evidence="4" id="KW-0472">Membrane</keyword>
<feature type="domain" description="RagB/SusD" evidence="7">
    <location>
        <begin position="312"/>
        <end position="512"/>
    </location>
</feature>
<comment type="similarity">
    <text evidence="2">Belongs to the SusD family.</text>
</comment>
<dbReference type="EMBL" id="JAEHFJ010000005">
    <property type="protein sequence ID" value="MBJ2175036.1"/>
    <property type="molecule type" value="Genomic_DNA"/>
</dbReference>
<protein>
    <submittedName>
        <fullName evidence="9">RagB/SusD family nutrient uptake outer membrane protein</fullName>
    </submittedName>
</protein>
<dbReference type="Pfam" id="PF07980">
    <property type="entry name" value="SusD_RagB"/>
    <property type="match status" value="1"/>
</dbReference>
<reference evidence="9 10" key="1">
    <citation type="submission" date="2020-12" db="EMBL/GenBank/DDBJ databases">
        <title>Aureibaculum luteum sp. nov. and Aureibaculum flavum sp. nov., novel members of the family Flavobacteriaceae isolated from Antarctic intertidal sediments.</title>
        <authorList>
            <person name="He X."/>
            <person name="Zhang X."/>
        </authorList>
    </citation>
    <scope>NUCLEOTIDE SEQUENCE [LARGE SCALE GENOMIC DNA]</scope>
    <source>
        <strain evidence="9 10">A20</strain>
    </source>
</reference>
<comment type="subcellular location">
    <subcellularLocation>
        <location evidence="1">Cell outer membrane</location>
    </subcellularLocation>
</comment>
<evidence type="ECO:0000256" key="1">
    <source>
        <dbReference type="ARBA" id="ARBA00004442"/>
    </source>
</evidence>
<evidence type="ECO:0000259" key="7">
    <source>
        <dbReference type="Pfam" id="PF07980"/>
    </source>
</evidence>
<keyword evidence="5" id="KW-0998">Cell outer membrane</keyword>
<keyword evidence="3 6" id="KW-0732">Signal</keyword>
<evidence type="ECO:0000313" key="9">
    <source>
        <dbReference type="EMBL" id="MBJ2175036.1"/>
    </source>
</evidence>
<organism evidence="9 10">
    <name type="scientific">Aureibaculum flavum</name>
    <dbReference type="NCBI Taxonomy" id="2795986"/>
    <lineage>
        <taxon>Bacteria</taxon>
        <taxon>Pseudomonadati</taxon>
        <taxon>Bacteroidota</taxon>
        <taxon>Flavobacteriia</taxon>
        <taxon>Flavobacteriales</taxon>
        <taxon>Flavobacteriaceae</taxon>
        <taxon>Aureibaculum</taxon>
    </lineage>
</organism>
<gene>
    <name evidence="9" type="ORF">JBL43_12360</name>
</gene>
<dbReference type="Gene3D" id="1.25.40.390">
    <property type="match status" value="1"/>
</dbReference>
<evidence type="ECO:0000256" key="4">
    <source>
        <dbReference type="ARBA" id="ARBA00023136"/>
    </source>
</evidence>
<proteinExistence type="inferred from homology"/>
<dbReference type="Pfam" id="PF14322">
    <property type="entry name" value="SusD-like_3"/>
    <property type="match status" value="1"/>
</dbReference>
<dbReference type="SUPFAM" id="SSF48452">
    <property type="entry name" value="TPR-like"/>
    <property type="match status" value="1"/>
</dbReference>
<evidence type="ECO:0000256" key="6">
    <source>
        <dbReference type="SAM" id="SignalP"/>
    </source>
</evidence>
<name>A0ABS0WSS8_9FLAO</name>